<organism evidence="3 4">
    <name type="scientific">Iningainema tapete BLCC-T55</name>
    <dbReference type="NCBI Taxonomy" id="2748662"/>
    <lineage>
        <taxon>Bacteria</taxon>
        <taxon>Bacillati</taxon>
        <taxon>Cyanobacteriota</taxon>
        <taxon>Cyanophyceae</taxon>
        <taxon>Nostocales</taxon>
        <taxon>Scytonemataceae</taxon>
        <taxon>Iningainema tapete</taxon>
    </lineage>
</organism>
<dbReference type="GO" id="GO:0016491">
    <property type="term" value="F:oxidoreductase activity"/>
    <property type="evidence" value="ECO:0007669"/>
    <property type="project" value="UniProtKB-KW"/>
</dbReference>
<gene>
    <name evidence="3" type="ORF">ICL16_22400</name>
</gene>
<comment type="caution">
    <text evidence="3">The sequence shown here is derived from an EMBL/GenBank/DDBJ whole genome shotgun (WGS) entry which is preliminary data.</text>
</comment>
<dbReference type="CDD" id="cd05233">
    <property type="entry name" value="SDR_c"/>
    <property type="match status" value="1"/>
</dbReference>
<dbReference type="Pfam" id="PF00106">
    <property type="entry name" value="adh_short"/>
    <property type="match status" value="1"/>
</dbReference>
<dbReference type="AlphaFoldDB" id="A0A8J6XHZ8"/>
<accession>A0A8J6XHZ8</accession>
<name>A0A8J6XHZ8_9CYAN</name>
<reference evidence="3" key="1">
    <citation type="submission" date="2020-09" db="EMBL/GenBank/DDBJ databases">
        <title>Iningainema tapete sp. nov. (Scytonemataceae, Cyanobacteria) from greenhouses in central Florida (USA) produces two types of nodularin with biosynthetic potential for microcystin-LR and anabaenopeptins.</title>
        <authorList>
            <person name="Berthold D.E."/>
            <person name="Lefler F.W."/>
            <person name="Huang I.-S."/>
            <person name="Abdulla H."/>
            <person name="Zimba P.V."/>
            <person name="Laughinghouse H.D. IV."/>
        </authorList>
    </citation>
    <scope>NUCLEOTIDE SEQUENCE</scope>
    <source>
        <strain evidence="3">BLCCT55</strain>
    </source>
</reference>
<dbReference type="SUPFAM" id="SSF51735">
    <property type="entry name" value="NAD(P)-binding Rossmann-fold domains"/>
    <property type="match status" value="1"/>
</dbReference>
<dbReference type="Proteomes" id="UP000629098">
    <property type="component" value="Unassembled WGS sequence"/>
</dbReference>
<evidence type="ECO:0000313" key="4">
    <source>
        <dbReference type="Proteomes" id="UP000629098"/>
    </source>
</evidence>
<protein>
    <submittedName>
        <fullName evidence="3">SDR family oxidoreductase</fullName>
    </submittedName>
</protein>
<dbReference type="Gene3D" id="3.40.50.720">
    <property type="entry name" value="NAD(P)-binding Rossmann-like Domain"/>
    <property type="match status" value="1"/>
</dbReference>
<dbReference type="PANTHER" id="PTHR44196">
    <property type="entry name" value="DEHYDROGENASE/REDUCTASE SDR FAMILY MEMBER 7B"/>
    <property type="match status" value="1"/>
</dbReference>
<dbReference type="PANTHER" id="PTHR44196:SF1">
    <property type="entry name" value="DEHYDROGENASE_REDUCTASE SDR FAMILY MEMBER 7B"/>
    <property type="match status" value="1"/>
</dbReference>
<evidence type="ECO:0000313" key="3">
    <source>
        <dbReference type="EMBL" id="MBD2774743.1"/>
    </source>
</evidence>
<comment type="similarity">
    <text evidence="1">Belongs to the short-chain dehydrogenases/reductases (SDR) family.</text>
</comment>
<keyword evidence="4" id="KW-1185">Reference proteome</keyword>
<evidence type="ECO:0000256" key="2">
    <source>
        <dbReference type="ARBA" id="ARBA00023002"/>
    </source>
</evidence>
<sequence>MIKNMLIIGGSRGIGLAVAEYYHDKVENLVCVSRNPSKFGKWIEADVSEQQGIDKVCAAFDSRPLDALLFLGGTWEKGAFTTDYNFINSSYEEIDRVIAVNLIAPIKLVKGLISSLKKSQVPKVIFIGSLSGLDNQATREVANTASKFGLRGAAQALQIELKNTGISFTVINPGNIATPEVLNDIANSTFSPQVPIPLSDLISVIDCSLKLSQASYMPEINLAQLKG</sequence>
<dbReference type="InterPro" id="IPR002347">
    <property type="entry name" value="SDR_fam"/>
</dbReference>
<keyword evidence="2" id="KW-0560">Oxidoreductase</keyword>
<dbReference type="PRINTS" id="PR00081">
    <property type="entry name" value="GDHRDH"/>
</dbReference>
<dbReference type="GO" id="GO:0016020">
    <property type="term" value="C:membrane"/>
    <property type="evidence" value="ECO:0007669"/>
    <property type="project" value="TreeGrafter"/>
</dbReference>
<evidence type="ECO:0000256" key="1">
    <source>
        <dbReference type="ARBA" id="ARBA00006484"/>
    </source>
</evidence>
<proteinExistence type="inferred from homology"/>
<dbReference type="EMBL" id="JACXAE010000072">
    <property type="protein sequence ID" value="MBD2774743.1"/>
    <property type="molecule type" value="Genomic_DNA"/>
</dbReference>
<dbReference type="InterPro" id="IPR036291">
    <property type="entry name" value="NAD(P)-bd_dom_sf"/>
</dbReference>